<name>A0A9Q0VTK1_SALPP</name>
<accession>A0A9Q0VTK1</accession>
<proteinExistence type="predicted"/>
<dbReference type="AlphaFoldDB" id="A0A9Q0VTK1"/>
<evidence type="ECO:0000313" key="1">
    <source>
        <dbReference type="EMBL" id="KAJ6753458.1"/>
    </source>
</evidence>
<evidence type="ECO:0000313" key="2">
    <source>
        <dbReference type="Proteomes" id="UP001151532"/>
    </source>
</evidence>
<gene>
    <name evidence="1" type="ORF">OIU79_026311</name>
</gene>
<reference evidence="1" key="1">
    <citation type="submission" date="2022-11" db="EMBL/GenBank/DDBJ databases">
        <authorList>
            <person name="Hyden B.L."/>
            <person name="Feng K."/>
            <person name="Yates T."/>
            <person name="Jawdy S."/>
            <person name="Smart L.B."/>
            <person name="Muchero W."/>
        </authorList>
    </citation>
    <scope>NUCLEOTIDE SEQUENCE</scope>
    <source>
        <tissue evidence="1">Shoot tip</tissue>
    </source>
</reference>
<dbReference type="Proteomes" id="UP001151532">
    <property type="component" value="Chromosome 16"/>
</dbReference>
<reference evidence="1" key="2">
    <citation type="journal article" date="2023" name="Int. J. Mol. Sci.">
        <title>De Novo Assembly and Annotation of 11 Diverse Shrub Willow (Salix) Genomes Reveals Novel Gene Organization in Sex-Linked Regions.</title>
        <authorList>
            <person name="Hyden B."/>
            <person name="Feng K."/>
            <person name="Yates T.B."/>
            <person name="Jawdy S."/>
            <person name="Cereghino C."/>
            <person name="Smart L.B."/>
            <person name="Muchero W."/>
        </authorList>
    </citation>
    <scope>NUCLEOTIDE SEQUENCE</scope>
    <source>
        <tissue evidence="1">Shoot tip</tissue>
    </source>
</reference>
<dbReference type="EMBL" id="JAPFFK010000007">
    <property type="protein sequence ID" value="KAJ6753458.1"/>
    <property type="molecule type" value="Genomic_DNA"/>
</dbReference>
<sequence length="53" mass="5773">MINARNGIQCKIQKSLLSLKSSHSLLGIFGGNFLEVQRGALKRALLMMPVASM</sequence>
<protein>
    <submittedName>
        <fullName evidence="1">Uncharacterized protein</fullName>
    </submittedName>
</protein>
<organism evidence="1 2">
    <name type="scientific">Salix purpurea</name>
    <name type="common">Purple osier willow</name>
    <dbReference type="NCBI Taxonomy" id="77065"/>
    <lineage>
        <taxon>Eukaryota</taxon>
        <taxon>Viridiplantae</taxon>
        <taxon>Streptophyta</taxon>
        <taxon>Embryophyta</taxon>
        <taxon>Tracheophyta</taxon>
        <taxon>Spermatophyta</taxon>
        <taxon>Magnoliopsida</taxon>
        <taxon>eudicotyledons</taxon>
        <taxon>Gunneridae</taxon>
        <taxon>Pentapetalae</taxon>
        <taxon>rosids</taxon>
        <taxon>fabids</taxon>
        <taxon>Malpighiales</taxon>
        <taxon>Salicaceae</taxon>
        <taxon>Saliceae</taxon>
        <taxon>Salix</taxon>
    </lineage>
</organism>
<keyword evidence="2" id="KW-1185">Reference proteome</keyword>
<comment type="caution">
    <text evidence="1">The sequence shown here is derived from an EMBL/GenBank/DDBJ whole genome shotgun (WGS) entry which is preliminary data.</text>
</comment>